<keyword evidence="3" id="KW-0378">Hydrolase</keyword>
<dbReference type="GO" id="GO:0047372">
    <property type="term" value="F:monoacylglycerol lipase activity"/>
    <property type="evidence" value="ECO:0007669"/>
    <property type="project" value="TreeGrafter"/>
</dbReference>
<dbReference type="RefSeq" id="WP_112376496.1">
    <property type="nucleotide sequence ID" value="NZ_CP069793.1"/>
</dbReference>
<feature type="short sequence motif" description="GXSXG" evidence="3">
    <location>
        <begin position="48"/>
        <end position="52"/>
    </location>
</feature>
<organism evidence="4 5">
    <name type="scientific">Sphingobacterium multivorum</name>
    <dbReference type="NCBI Taxonomy" id="28454"/>
    <lineage>
        <taxon>Bacteria</taxon>
        <taxon>Pseudomonadati</taxon>
        <taxon>Bacteroidota</taxon>
        <taxon>Sphingobacteriia</taxon>
        <taxon>Sphingobacteriales</taxon>
        <taxon>Sphingobacteriaceae</taxon>
        <taxon>Sphingobacterium</taxon>
    </lineage>
</organism>
<evidence type="ECO:0000256" key="2">
    <source>
        <dbReference type="ARBA" id="ARBA00023098"/>
    </source>
</evidence>
<feature type="short sequence motif" description="DGA/G" evidence="3">
    <location>
        <begin position="195"/>
        <end position="197"/>
    </location>
</feature>
<dbReference type="GeneID" id="97180566"/>
<evidence type="ECO:0000313" key="5">
    <source>
        <dbReference type="Proteomes" id="UP000251241"/>
    </source>
</evidence>
<protein>
    <submittedName>
        <fullName evidence="4">Patatin</fullName>
    </submittedName>
</protein>
<keyword evidence="2 3" id="KW-0443">Lipid metabolism</keyword>
<dbReference type="Gene3D" id="3.40.1090.10">
    <property type="entry name" value="Cytosolic phospholipase A2 catalytic domain"/>
    <property type="match status" value="1"/>
</dbReference>
<feature type="active site" description="Proton acceptor" evidence="3">
    <location>
        <position position="195"/>
    </location>
</feature>
<dbReference type="InterPro" id="IPR002641">
    <property type="entry name" value="PNPLA_dom"/>
</dbReference>
<evidence type="ECO:0000313" key="4">
    <source>
        <dbReference type="EMBL" id="SPZ95215.1"/>
    </source>
</evidence>
<dbReference type="GO" id="GO:0016042">
    <property type="term" value="P:lipid catabolic process"/>
    <property type="evidence" value="ECO:0007669"/>
    <property type="project" value="UniProtKB-UniRule"/>
</dbReference>
<reference evidence="4 5" key="1">
    <citation type="submission" date="2018-06" db="EMBL/GenBank/DDBJ databases">
        <authorList>
            <consortium name="Pathogen Informatics"/>
            <person name="Doyle S."/>
        </authorList>
    </citation>
    <scope>NUCLEOTIDE SEQUENCE [LARGE SCALE GENOMIC DNA]</scope>
    <source>
        <strain evidence="4 5">NCTC11343</strain>
    </source>
</reference>
<dbReference type="PANTHER" id="PTHR32176">
    <property type="entry name" value="XYLOSE ISOMERASE"/>
    <property type="match status" value="1"/>
</dbReference>
<dbReference type="InterPro" id="IPR016035">
    <property type="entry name" value="Acyl_Trfase/lysoPLipase"/>
</dbReference>
<dbReference type="PROSITE" id="PS51635">
    <property type="entry name" value="PNPLA"/>
    <property type="match status" value="1"/>
</dbReference>
<dbReference type="AlphaFoldDB" id="A0A2X2K528"/>
<dbReference type="GO" id="GO:0004620">
    <property type="term" value="F:phospholipase activity"/>
    <property type="evidence" value="ECO:0007669"/>
    <property type="project" value="TreeGrafter"/>
</dbReference>
<dbReference type="Pfam" id="PF01734">
    <property type="entry name" value="Patatin"/>
    <property type="match status" value="1"/>
</dbReference>
<accession>A0A2X2K528</accession>
<keyword evidence="3" id="KW-0442">Lipid degradation</keyword>
<dbReference type="SUPFAM" id="SSF52151">
    <property type="entry name" value="FabD/lysophospholipase-like"/>
    <property type="match status" value="1"/>
</dbReference>
<comment type="similarity">
    <text evidence="1">Belongs to the patatin family.</text>
</comment>
<feature type="short sequence motif" description="GXGXXG" evidence="3">
    <location>
        <begin position="9"/>
        <end position="14"/>
    </location>
</feature>
<gene>
    <name evidence="4" type="ORF">NCTC11343_05841</name>
</gene>
<dbReference type="Proteomes" id="UP000251241">
    <property type="component" value="Unassembled WGS sequence"/>
</dbReference>
<feature type="active site" description="Nucleophile" evidence="3">
    <location>
        <position position="50"/>
    </location>
</feature>
<evidence type="ECO:0000256" key="3">
    <source>
        <dbReference type="PROSITE-ProRule" id="PRU01161"/>
    </source>
</evidence>
<dbReference type="PANTHER" id="PTHR32176:SF92">
    <property type="entry name" value="XYLOSE ISOMERASE"/>
    <property type="match status" value="1"/>
</dbReference>
<sequence>MKNILALDGGGIRGIIPAMVLVALEEKLQKQTMDPNARIASYFDFIAGTSSGGILTSILLYPEEGNPAHPKFSARDALNLFVNHGTEIFTASKWRRFLSGFGLVSELYSSNPLSNVLDEYFQNAQLSHLIKPCIITAYNIELRKNHFFRQQKAITHGEARDFYLKDVCKATSAAPTFFPVAEIYSLSKTRYPLIDGGVFAQNPSICGLLEVLKAFNSTQINDMFMVSLGTGISKTAYNYEHFKKKLAIQIGPALVDIMTSASSESTEFFIRQLFQNNGKQQNYLRIEPSNLSSINASLDAASPNNIQKLISLSDKMISEHEDTLDYIVAHLIKEKSQNKKKNPWSQLMDKF</sequence>
<evidence type="ECO:0000256" key="1">
    <source>
        <dbReference type="ARBA" id="ARBA00010240"/>
    </source>
</evidence>
<proteinExistence type="inferred from homology"/>
<name>A0A2X2K528_SPHMU</name>
<dbReference type="EMBL" id="UAUU01000011">
    <property type="protein sequence ID" value="SPZ95215.1"/>
    <property type="molecule type" value="Genomic_DNA"/>
</dbReference>